<reference evidence="8" key="1">
    <citation type="submission" date="2024-03" db="EMBL/GenBank/DDBJ databases">
        <authorList>
            <consortium name="ELIXIR-Norway"/>
            <consortium name="Elixir Norway"/>
        </authorList>
    </citation>
    <scope>NUCLEOTIDE SEQUENCE</scope>
</reference>
<evidence type="ECO:0000313" key="8">
    <source>
        <dbReference type="EMBL" id="CAK9865961.1"/>
    </source>
</evidence>
<accession>A0ABP1AUE9</accession>
<dbReference type="SUPFAM" id="SSF82199">
    <property type="entry name" value="SET domain"/>
    <property type="match status" value="1"/>
</dbReference>
<dbReference type="InterPro" id="IPR011011">
    <property type="entry name" value="Znf_FYVE_PHD"/>
</dbReference>
<protein>
    <recommendedName>
        <fullName evidence="10">Histone-lysine N-methyltransferase</fullName>
    </recommendedName>
</protein>
<dbReference type="PANTHER" id="PTHR48442">
    <property type="entry name" value="SET DOMAIN-CONTAINING PROTEIN"/>
    <property type="match status" value="1"/>
</dbReference>
<keyword evidence="9" id="KW-1185">Reference proteome</keyword>
<proteinExistence type="predicted"/>
<dbReference type="CDD" id="cd15543">
    <property type="entry name" value="PHD_RSF1"/>
    <property type="match status" value="1"/>
</dbReference>
<dbReference type="SUPFAM" id="SSF57903">
    <property type="entry name" value="FYVE/PHD zinc finger"/>
    <property type="match status" value="1"/>
</dbReference>
<dbReference type="Pfam" id="PF00856">
    <property type="entry name" value="SET"/>
    <property type="match status" value="1"/>
</dbReference>
<evidence type="ECO:0000256" key="3">
    <source>
        <dbReference type="ARBA" id="ARBA00022833"/>
    </source>
</evidence>
<dbReference type="InterPro" id="IPR046341">
    <property type="entry name" value="SET_dom_sf"/>
</dbReference>
<keyword evidence="2 5" id="KW-0863">Zinc-finger</keyword>
<dbReference type="Gene3D" id="2.170.270.10">
    <property type="entry name" value="SET domain"/>
    <property type="match status" value="1"/>
</dbReference>
<dbReference type="Pfam" id="PF00628">
    <property type="entry name" value="PHD"/>
    <property type="match status" value="1"/>
</dbReference>
<dbReference type="PANTHER" id="PTHR48442:SF1">
    <property type="entry name" value="SET DOMAIN-CONTAINING PROTEIN"/>
    <property type="match status" value="1"/>
</dbReference>
<dbReference type="SMART" id="SM00249">
    <property type="entry name" value="PHD"/>
    <property type="match status" value="1"/>
</dbReference>
<gene>
    <name evidence="8" type="ORF">CSSPJE1EN2_LOCUS8956</name>
</gene>
<dbReference type="InterPro" id="IPR053114">
    <property type="entry name" value="ATXR5/ATXR6"/>
</dbReference>
<evidence type="ECO:0000256" key="1">
    <source>
        <dbReference type="ARBA" id="ARBA00022723"/>
    </source>
</evidence>
<evidence type="ECO:0000259" key="7">
    <source>
        <dbReference type="PROSITE" id="PS50280"/>
    </source>
</evidence>
<name>A0ABP1AUE9_9BRYO</name>
<evidence type="ECO:0000256" key="4">
    <source>
        <dbReference type="ARBA" id="ARBA00022853"/>
    </source>
</evidence>
<evidence type="ECO:0000256" key="5">
    <source>
        <dbReference type="PROSITE-ProRule" id="PRU00146"/>
    </source>
</evidence>
<evidence type="ECO:0000256" key="2">
    <source>
        <dbReference type="ARBA" id="ARBA00022771"/>
    </source>
</evidence>
<dbReference type="Gene3D" id="3.30.40.10">
    <property type="entry name" value="Zinc/RING finger domain, C3HC4 (zinc finger)"/>
    <property type="match status" value="1"/>
</dbReference>
<dbReference type="InterPro" id="IPR001965">
    <property type="entry name" value="Znf_PHD"/>
</dbReference>
<organism evidence="8 9">
    <name type="scientific">Sphagnum jensenii</name>
    <dbReference type="NCBI Taxonomy" id="128206"/>
    <lineage>
        <taxon>Eukaryota</taxon>
        <taxon>Viridiplantae</taxon>
        <taxon>Streptophyta</taxon>
        <taxon>Embryophyta</taxon>
        <taxon>Bryophyta</taxon>
        <taxon>Sphagnophytina</taxon>
        <taxon>Sphagnopsida</taxon>
        <taxon>Sphagnales</taxon>
        <taxon>Sphagnaceae</taxon>
        <taxon>Sphagnum</taxon>
    </lineage>
</organism>
<feature type="domain" description="PHD-type" evidence="6">
    <location>
        <begin position="19"/>
        <end position="69"/>
    </location>
</feature>
<keyword evidence="4" id="KW-0156">Chromatin regulator</keyword>
<evidence type="ECO:0000313" key="9">
    <source>
        <dbReference type="Proteomes" id="UP001497522"/>
    </source>
</evidence>
<keyword evidence="3" id="KW-0862">Zinc</keyword>
<dbReference type="CDD" id="cd10539">
    <property type="entry name" value="SET_ATXR5_6-like"/>
    <property type="match status" value="1"/>
</dbReference>
<dbReference type="EMBL" id="OZ023716">
    <property type="protein sequence ID" value="CAK9865961.1"/>
    <property type="molecule type" value="Genomic_DNA"/>
</dbReference>
<dbReference type="InterPro" id="IPR013083">
    <property type="entry name" value="Znf_RING/FYVE/PHD"/>
</dbReference>
<dbReference type="PROSITE" id="PS50280">
    <property type="entry name" value="SET"/>
    <property type="match status" value="1"/>
</dbReference>
<evidence type="ECO:0008006" key="10">
    <source>
        <dbReference type="Google" id="ProtNLM"/>
    </source>
</evidence>
<dbReference type="Proteomes" id="UP001497522">
    <property type="component" value="Chromosome 15"/>
</dbReference>
<feature type="domain" description="SET" evidence="7">
    <location>
        <begin position="201"/>
        <end position="323"/>
    </location>
</feature>
<evidence type="ECO:0000259" key="6">
    <source>
        <dbReference type="PROSITE" id="PS50016"/>
    </source>
</evidence>
<keyword evidence="1" id="KW-0479">Metal-binding</keyword>
<sequence length="335" mass="38050">MKPASKSCSESLEQDKYDLTVCEKCGRGDSEQEMLLCDGCDRGFHMFCLCPVLVTLPVGDWFCPLCSPTALVYEFPKVQKKIVDFFRILKPFHQVSPDVGCGEVRKRRRQSGGSLCRQKKSRRLLPYIPCSDPHRRLEQMASLATALTSVGVSFTDKLLYSFAPRMANTARLEKGGMQSMGKEDKGTLEACKAMCSRGEWPPLMVTHDSRQGFVVEADRPIKDMTIICEYTGEVDFMRHRTHDEGNSIMGLLFTEDPDEELVICPDKCSNIARFISGINNHSPEGKKKQNLRCVRYDVDGEARVLLIAIRDIPQGERLYYDYNAFQKEYPTQHFV</sequence>
<dbReference type="PROSITE" id="PS01359">
    <property type="entry name" value="ZF_PHD_1"/>
    <property type="match status" value="1"/>
</dbReference>
<dbReference type="InterPro" id="IPR019787">
    <property type="entry name" value="Znf_PHD-finger"/>
</dbReference>
<dbReference type="PROSITE" id="PS50016">
    <property type="entry name" value="ZF_PHD_2"/>
    <property type="match status" value="1"/>
</dbReference>
<dbReference type="SMART" id="SM00317">
    <property type="entry name" value="SET"/>
    <property type="match status" value="1"/>
</dbReference>
<dbReference type="InterPro" id="IPR019786">
    <property type="entry name" value="Zinc_finger_PHD-type_CS"/>
</dbReference>
<dbReference type="InterPro" id="IPR001214">
    <property type="entry name" value="SET_dom"/>
</dbReference>